<sequence length="341" mass="37991">MRKQHCFLFLIVLCHWSTMILAHCPPGYYDNNVPHESRCILCGFGQYCPGNGQYFNCPSGTIAPNTGMSSCTKCSYSNRTNSASTVCLLADTPNNAQEALEYGTDSGDDNLDLFKISAKQQFYFTTIETADIPLDRSHPIQYSFVATNRKYDIPLIVIASTKTGQPSKSNFQWIASGQNATLIIPVDWIDTNTNFIGLYFSIIPSVDYTVPFLATTFKHFRGEIFAIPNRKVSQDFKTFQFMTNQAVVEWSGIPSLRKVNVSVTLSDLTHQDDSNLFFSLCYSTIPTIDFPNFFNSNMVVRGKVNNQINIILENISGGKLKLGVVGGLIDLARITAELVIL</sequence>
<evidence type="ECO:0000256" key="1">
    <source>
        <dbReference type="SAM" id="SignalP"/>
    </source>
</evidence>
<organism evidence="3">
    <name type="scientific">Naegleria gruberi</name>
    <name type="common">Amoeba</name>
    <dbReference type="NCBI Taxonomy" id="5762"/>
    <lineage>
        <taxon>Eukaryota</taxon>
        <taxon>Discoba</taxon>
        <taxon>Heterolobosea</taxon>
        <taxon>Tetramitia</taxon>
        <taxon>Eutetramitia</taxon>
        <taxon>Vahlkampfiidae</taxon>
        <taxon>Naegleria</taxon>
    </lineage>
</organism>
<gene>
    <name evidence="2" type="ORF">NAEGRDRAFT_68040</name>
</gene>
<dbReference type="RefSeq" id="XP_002676741.1">
    <property type="nucleotide sequence ID" value="XM_002676695.1"/>
</dbReference>
<evidence type="ECO:0000313" key="2">
    <source>
        <dbReference type="EMBL" id="EFC43997.1"/>
    </source>
</evidence>
<dbReference type="KEGG" id="ngr:NAEGRDRAFT_68040"/>
<feature type="signal peptide" evidence="1">
    <location>
        <begin position="1"/>
        <end position="22"/>
    </location>
</feature>
<proteinExistence type="predicted"/>
<evidence type="ECO:0000313" key="3">
    <source>
        <dbReference type="Proteomes" id="UP000006671"/>
    </source>
</evidence>
<dbReference type="AlphaFoldDB" id="D2VGN4"/>
<keyword evidence="1" id="KW-0732">Signal</keyword>
<protein>
    <submittedName>
        <fullName evidence="2">Predicted protein</fullName>
    </submittedName>
</protein>
<dbReference type="GeneID" id="8847842"/>
<name>D2VGN4_NAEGR</name>
<keyword evidence="3" id="KW-1185">Reference proteome</keyword>
<dbReference type="Proteomes" id="UP000006671">
    <property type="component" value="Unassembled WGS sequence"/>
</dbReference>
<dbReference type="InParanoid" id="D2VGN4"/>
<dbReference type="SUPFAM" id="SSF57184">
    <property type="entry name" value="Growth factor receptor domain"/>
    <property type="match status" value="1"/>
</dbReference>
<reference evidence="2 3" key="1">
    <citation type="journal article" date="2010" name="Cell">
        <title>The genome of Naegleria gruberi illuminates early eukaryotic versatility.</title>
        <authorList>
            <person name="Fritz-Laylin L.K."/>
            <person name="Prochnik S.E."/>
            <person name="Ginger M.L."/>
            <person name="Dacks J.B."/>
            <person name="Carpenter M.L."/>
            <person name="Field M.C."/>
            <person name="Kuo A."/>
            <person name="Paredez A."/>
            <person name="Chapman J."/>
            <person name="Pham J."/>
            <person name="Shu S."/>
            <person name="Neupane R."/>
            <person name="Cipriano M."/>
            <person name="Mancuso J."/>
            <person name="Tu H."/>
            <person name="Salamov A."/>
            <person name="Lindquist E."/>
            <person name="Shapiro H."/>
            <person name="Lucas S."/>
            <person name="Grigoriev I.V."/>
            <person name="Cande W.Z."/>
            <person name="Fulton C."/>
            <person name="Rokhsar D.S."/>
            <person name="Dawson S.C."/>
        </authorList>
    </citation>
    <scope>NUCLEOTIDE SEQUENCE [LARGE SCALE GENOMIC DNA]</scope>
    <source>
        <strain evidence="2 3">NEG-M</strain>
    </source>
</reference>
<dbReference type="InterPro" id="IPR009030">
    <property type="entry name" value="Growth_fac_rcpt_cys_sf"/>
</dbReference>
<dbReference type="EMBL" id="GG738870">
    <property type="protein sequence ID" value="EFC43997.1"/>
    <property type="molecule type" value="Genomic_DNA"/>
</dbReference>
<accession>D2VGN4</accession>
<feature type="chain" id="PRO_5003038499" evidence="1">
    <location>
        <begin position="23"/>
        <end position="341"/>
    </location>
</feature>
<dbReference type="VEuPathDB" id="AmoebaDB:NAEGRDRAFT_68040"/>